<reference evidence="2" key="2">
    <citation type="submission" date="2023-06" db="EMBL/GenBank/DDBJ databases">
        <authorList>
            <consortium name="Lawrence Berkeley National Laboratory"/>
            <person name="Haridas S."/>
            <person name="Hensen N."/>
            <person name="Bonometti L."/>
            <person name="Westerberg I."/>
            <person name="Brannstrom I.O."/>
            <person name="Guillou S."/>
            <person name="Cros-Aarteil S."/>
            <person name="Calhoun S."/>
            <person name="Kuo A."/>
            <person name="Mondo S."/>
            <person name="Pangilinan J."/>
            <person name="Riley R."/>
            <person name="LaButti K."/>
            <person name="Andreopoulos B."/>
            <person name="Lipzen A."/>
            <person name="Chen C."/>
            <person name="Yanf M."/>
            <person name="Daum C."/>
            <person name="Ng V."/>
            <person name="Clum A."/>
            <person name="Steindorff A."/>
            <person name="Ohm R."/>
            <person name="Martin F."/>
            <person name="Silar P."/>
            <person name="Natvig D."/>
            <person name="Lalanne C."/>
            <person name="Gautier V."/>
            <person name="Ament-velasquez S.L."/>
            <person name="Kruys A."/>
            <person name="Hutchinson M.I."/>
            <person name="Powell A.J."/>
            <person name="Barry K."/>
            <person name="Miller A.N."/>
            <person name="Grigoriev I.V."/>
            <person name="Debuchy R."/>
            <person name="Gladieux P."/>
            <person name="Thoren M.H."/>
            <person name="Johannesson H."/>
        </authorList>
    </citation>
    <scope>NUCLEOTIDE SEQUENCE</scope>
    <source>
        <strain evidence="2">CBS 232.78</strain>
    </source>
</reference>
<dbReference type="EMBL" id="JAULSW010000012">
    <property type="protein sequence ID" value="KAK3366518.1"/>
    <property type="molecule type" value="Genomic_DNA"/>
</dbReference>
<keyword evidence="1" id="KW-0732">Signal</keyword>
<proteinExistence type="predicted"/>
<accession>A0AAE0JY57</accession>
<name>A0AAE0JY57_9PEZI</name>
<reference evidence="2" key="1">
    <citation type="journal article" date="2023" name="Mol. Phylogenet. Evol.">
        <title>Genome-scale phylogeny and comparative genomics of the fungal order Sordariales.</title>
        <authorList>
            <person name="Hensen N."/>
            <person name="Bonometti L."/>
            <person name="Westerberg I."/>
            <person name="Brannstrom I.O."/>
            <person name="Guillou S."/>
            <person name="Cros-Aarteil S."/>
            <person name="Calhoun S."/>
            <person name="Haridas S."/>
            <person name="Kuo A."/>
            <person name="Mondo S."/>
            <person name="Pangilinan J."/>
            <person name="Riley R."/>
            <person name="LaButti K."/>
            <person name="Andreopoulos B."/>
            <person name="Lipzen A."/>
            <person name="Chen C."/>
            <person name="Yan M."/>
            <person name="Daum C."/>
            <person name="Ng V."/>
            <person name="Clum A."/>
            <person name="Steindorff A."/>
            <person name="Ohm R.A."/>
            <person name="Martin F."/>
            <person name="Silar P."/>
            <person name="Natvig D.O."/>
            <person name="Lalanne C."/>
            <person name="Gautier V."/>
            <person name="Ament-Velasquez S.L."/>
            <person name="Kruys A."/>
            <person name="Hutchinson M.I."/>
            <person name="Powell A.J."/>
            <person name="Barry K."/>
            <person name="Miller A.N."/>
            <person name="Grigoriev I.V."/>
            <person name="Debuchy R."/>
            <person name="Gladieux P."/>
            <person name="Hiltunen Thoren M."/>
            <person name="Johannesson H."/>
        </authorList>
    </citation>
    <scope>NUCLEOTIDE SEQUENCE</scope>
    <source>
        <strain evidence="2">CBS 232.78</strain>
    </source>
</reference>
<feature type="signal peptide" evidence="1">
    <location>
        <begin position="1"/>
        <end position="29"/>
    </location>
</feature>
<evidence type="ECO:0000256" key="1">
    <source>
        <dbReference type="SAM" id="SignalP"/>
    </source>
</evidence>
<gene>
    <name evidence="2" type="ORF">B0H63DRAFT_529903</name>
</gene>
<dbReference type="Proteomes" id="UP001285441">
    <property type="component" value="Unassembled WGS sequence"/>
</dbReference>
<comment type="caution">
    <text evidence="2">The sequence shown here is derived from an EMBL/GenBank/DDBJ whole genome shotgun (WGS) entry which is preliminary data.</text>
</comment>
<organism evidence="2 3">
    <name type="scientific">Podospora didyma</name>
    <dbReference type="NCBI Taxonomy" id="330526"/>
    <lineage>
        <taxon>Eukaryota</taxon>
        <taxon>Fungi</taxon>
        <taxon>Dikarya</taxon>
        <taxon>Ascomycota</taxon>
        <taxon>Pezizomycotina</taxon>
        <taxon>Sordariomycetes</taxon>
        <taxon>Sordariomycetidae</taxon>
        <taxon>Sordariales</taxon>
        <taxon>Podosporaceae</taxon>
        <taxon>Podospora</taxon>
    </lineage>
</organism>
<keyword evidence="3" id="KW-1185">Reference proteome</keyword>
<evidence type="ECO:0000313" key="2">
    <source>
        <dbReference type="EMBL" id="KAK3366518.1"/>
    </source>
</evidence>
<sequence length="108" mass="11967">MNANIRGPFLPYWASFACWFDLFLNKLVGMTLNCKPRPHVQSMILATDYVGMALLLDPLLTTTPQDDAYGGKEDPAGLSGCYDDWRKAVHAEIDTTALITGAATRWTQ</sequence>
<dbReference type="PROSITE" id="PS51257">
    <property type="entry name" value="PROKAR_LIPOPROTEIN"/>
    <property type="match status" value="1"/>
</dbReference>
<feature type="chain" id="PRO_5042244552" evidence="1">
    <location>
        <begin position="30"/>
        <end position="108"/>
    </location>
</feature>
<evidence type="ECO:0000313" key="3">
    <source>
        <dbReference type="Proteomes" id="UP001285441"/>
    </source>
</evidence>
<dbReference type="AlphaFoldDB" id="A0AAE0JY57"/>
<protein>
    <submittedName>
        <fullName evidence="2">Uncharacterized protein</fullName>
    </submittedName>
</protein>